<evidence type="ECO:0000256" key="1">
    <source>
        <dbReference type="ARBA" id="ARBA00023118"/>
    </source>
</evidence>
<reference evidence="3 4" key="1">
    <citation type="journal article" date="2009" name="Stand. Genomic Sci.">
        <title>Complete genome sequence of Catenulispora acidiphila type strain (ID 139908).</title>
        <authorList>
            <person name="Copeland A."/>
            <person name="Lapidus A."/>
            <person name="Glavina Del Rio T."/>
            <person name="Nolan M."/>
            <person name="Lucas S."/>
            <person name="Chen F."/>
            <person name="Tice H."/>
            <person name="Cheng J.F."/>
            <person name="Bruce D."/>
            <person name="Goodwin L."/>
            <person name="Pitluck S."/>
            <person name="Mikhailova N."/>
            <person name="Pati A."/>
            <person name="Ivanova N."/>
            <person name="Mavromatis K."/>
            <person name="Chen A."/>
            <person name="Palaniappan K."/>
            <person name="Chain P."/>
            <person name="Land M."/>
            <person name="Hauser L."/>
            <person name="Chang Y.J."/>
            <person name="Jeffries C.D."/>
            <person name="Chertkov O."/>
            <person name="Brettin T."/>
            <person name="Detter J.C."/>
            <person name="Han C."/>
            <person name="Ali Z."/>
            <person name="Tindall B.J."/>
            <person name="Goker M."/>
            <person name="Bristow J."/>
            <person name="Eisen J.A."/>
            <person name="Markowitz V."/>
            <person name="Hugenholtz P."/>
            <person name="Kyrpides N.C."/>
            <person name="Klenk H.P."/>
        </authorList>
    </citation>
    <scope>NUCLEOTIDE SEQUENCE [LARGE SCALE GENOMIC DNA]</scope>
    <source>
        <strain evidence="4">DSM 44928 / JCM 14897 / NBRC 102108 / NRRL B-24433 / ID139908</strain>
    </source>
</reference>
<gene>
    <name evidence="3" type="ordered locus">Caci_3906</name>
</gene>
<accession>C7QEM4</accession>
<dbReference type="InParanoid" id="C7QEM4"/>
<protein>
    <submittedName>
        <fullName evidence="3">CRISPR-associated protein Cas5 family</fullName>
    </submittedName>
</protein>
<dbReference type="eggNOG" id="ENOG502ZBPB">
    <property type="taxonomic scope" value="Bacteria"/>
</dbReference>
<name>C7QEM4_CATAD</name>
<dbReference type="KEGG" id="cai:Caci_3906"/>
<keyword evidence="4" id="KW-1185">Reference proteome</keyword>
<dbReference type="CDD" id="cd09756">
    <property type="entry name" value="Cas5_I-E"/>
    <property type="match status" value="1"/>
</dbReference>
<evidence type="ECO:0000256" key="2">
    <source>
        <dbReference type="SAM" id="MobiDB-lite"/>
    </source>
</evidence>
<evidence type="ECO:0000313" key="3">
    <source>
        <dbReference type="EMBL" id="ACU72794.1"/>
    </source>
</evidence>
<keyword evidence="1" id="KW-0051">Antiviral defense</keyword>
<sequence>MSTLALRFAGPLQSWGVASRFAWRTTTSTPTKSAVVGLLAAALGWERDADLSDLAALRFGVRADQPGVRVRDFQTAHHGDTGVSMPLSYRFYLADAVFLAAVEGDDQLIEALHAAIKRPHFLPYLGRRSCPPSQPVNIGVRTLGLNEVLRQEPWLASEWYQRRERRTRVALDMQIEVAPGTRGSDLQRDQPVTFNPRHRRYDLRAYHNETIEITNPHGKQVRENPPRQAVTAHPAHDPTIGLEAV</sequence>
<dbReference type="InterPro" id="IPR013422">
    <property type="entry name" value="CRISPR-assoc_prot_Cas5_N"/>
</dbReference>
<dbReference type="RefSeq" id="WP_015792523.1">
    <property type="nucleotide sequence ID" value="NC_013131.1"/>
</dbReference>
<dbReference type="InterPro" id="IPR021124">
    <property type="entry name" value="CRISPR-assoc_prot_Cas5"/>
</dbReference>
<dbReference type="STRING" id="479433.Caci_3906"/>
<dbReference type="OrthoDB" id="3189549at2"/>
<dbReference type="InterPro" id="IPR010147">
    <property type="entry name" value="CRISPR-assoc_prot_CasD"/>
</dbReference>
<evidence type="ECO:0000313" key="4">
    <source>
        <dbReference type="Proteomes" id="UP000000851"/>
    </source>
</evidence>
<dbReference type="NCBIfam" id="TIGR01868">
    <property type="entry name" value="casD_Cas5e"/>
    <property type="match status" value="1"/>
</dbReference>
<dbReference type="Pfam" id="PF09704">
    <property type="entry name" value="Cas_Cas5d"/>
    <property type="match status" value="1"/>
</dbReference>
<organism evidence="3 4">
    <name type="scientific">Catenulispora acidiphila (strain DSM 44928 / JCM 14897 / NBRC 102108 / NRRL B-24433 / ID139908)</name>
    <dbReference type="NCBI Taxonomy" id="479433"/>
    <lineage>
        <taxon>Bacteria</taxon>
        <taxon>Bacillati</taxon>
        <taxon>Actinomycetota</taxon>
        <taxon>Actinomycetes</taxon>
        <taxon>Catenulisporales</taxon>
        <taxon>Catenulisporaceae</taxon>
        <taxon>Catenulispora</taxon>
    </lineage>
</organism>
<dbReference type="NCBIfam" id="TIGR02593">
    <property type="entry name" value="CRISPR_cas5"/>
    <property type="match status" value="1"/>
</dbReference>
<dbReference type="GO" id="GO:0043571">
    <property type="term" value="P:maintenance of CRISPR repeat elements"/>
    <property type="evidence" value="ECO:0007669"/>
    <property type="project" value="InterPro"/>
</dbReference>
<proteinExistence type="predicted"/>
<dbReference type="GO" id="GO:0003723">
    <property type="term" value="F:RNA binding"/>
    <property type="evidence" value="ECO:0007669"/>
    <property type="project" value="InterPro"/>
</dbReference>
<feature type="region of interest" description="Disordered" evidence="2">
    <location>
        <begin position="217"/>
        <end position="245"/>
    </location>
</feature>
<dbReference type="GO" id="GO:0051607">
    <property type="term" value="P:defense response to virus"/>
    <property type="evidence" value="ECO:0007669"/>
    <property type="project" value="UniProtKB-KW"/>
</dbReference>
<dbReference type="AlphaFoldDB" id="C7QEM4"/>
<dbReference type="HOGENOM" id="CLU_084726_1_0_11"/>
<dbReference type="Gene3D" id="3.30.70.2660">
    <property type="match status" value="1"/>
</dbReference>
<dbReference type="EMBL" id="CP001700">
    <property type="protein sequence ID" value="ACU72794.1"/>
    <property type="molecule type" value="Genomic_DNA"/>
</dbReference>
<dbReference type="Proteomes" id="UP000000851">
    <property type="component" value="Chromosome"/>
</dbReference>